<reference evidence="3" key="1">
    <citation type="journal article" date="2016" name="Biosci. Biotechnol. Biochem.">
        <title>Bioconversion of AHX to AOH by resting cells of Burkholderia contaminans CH-1.</title>
        <authorList>
            <person name="Choi J.H."/>
            <person name="Kikuchi A."/>
            <person name="Pumkaeo P."/>
            <person name="Hirai H."/>
            <person name="Tokuyama S."/>
            <person name="Kawagishi H."/>
        </authorList>
    </citation>
    <scope>NUCLEOTIDE SEQUENCE</scope>
    <source>
        <strain evidence="3">CH-1</strain>
    </source>
</reference>
<evidence type="ECO:0000259" key="2">
    <source>
        <dbReference type="Pfam" id="PF00535"/>
    </source>
</evidence>
<dbReference type="CDD" id="cd03801">
    <property type="entry name" value="GT4_PimA-like"/>
    <property type="match status" value="1"/>
</dbReference>
<gene>
    <name evidence="3" type="ORF">BCCH1_36550</name>
    <name evidence="5" type="ORF">J4M89_31655</name>
    <name evidence="4" type="ORF">JIN94_28245</name>
    <name evidence="6" type="ORF">LXE91_08660</name>
</gene>
<organism evidence="3">
    <name type="scientific">Burkholderia contaminans</name>
    <dbReference type="NCBI Taxonomy" id="488447"/>
    <lineage>
        <taxon>Bacteria</taxon>
        <taxon>Pseudomonadati</taxon>
        <taxon>Pseudomonadota</taxon>
        <taxon>Betaproteobacteria</taxon>
        <taxon>Burkholderiales</taxon>
        <taxon>Burkholderiaceae</taxon>
        <taxon>Burkholderia</taxon>
        <taxon>Burkholderia cepacia complex</taxon>
    </lineage>
</organism>
<evidence type="ECO:0000313" key="3">
    <source>
        <dbReference type="EMBL" id="BBA41206.1"/>
    </source>
</evidence>
<dbReference type="PANTHER" id="PTHR43685">
    <property type="entry name" value="GLYCOSYLTRANSFERASE"/>
    <property type="match status" value="1"/>
</dbReference>
<reference evidence="5 7" key="4">
    <citation type="submission" date="2021-03" db="EMBL/GenBank/DDBJ databases">
        <title>Clinical course, treatment and visual outcome of an outbreak of Burkholderia contaminans endophthalmitis following cataract surgery.</title>
        <authorList>
            <person name="Lind C."/>
            <person name="Olsen K."/>
            <person name="Angelsen N.K."/>
            <person name="Krefting E.A."/>
            <person name="Fossen K."/>
            <person name="Gravningen K."/>
            <person name="Depoorter E."/>
            <person name="Vandamme P."/>
            <person name="Bertelsen G."/>
        </authorList>
    </citation>
    <scope>NUCLEOTIDE SEQUENCE [LARGE SCALE GENOMIC DNA]</scope>
    <source>
        <strain evidence="5 7">51242556</strain>
    </source>
</reference>
<dbReference type="Gene3D" id="3.40.50.2000">
    <property type="entry name" value="Glycogen Phosphorylase B"/>
    <property type="match status" value="2"/>
</dbReference>
<dbReference type="Proteomes" id="UP000611459">
    <property type="component" value="Unassembled WGS sequence"/>
</dbReference>
<feature type="domain" description="Glycosyltransferase 2-like" evidence="2">
    <location>
        <begin position="104"/>
        <end position="263"/>
    </location>
</feature>
<dbReference type="Proteomes" id="UP000664048">
    <property type="component" value="Unassembled WGS sequence"/>
</dbReference>
<dbReference type="PANTHER" id="PTHR43685:SF2">
    <property type="entry name" value="GLYCOSYLTRANSFERASE 2-LIKE DOMAIN-CONTAINING PROTEIN"/>
    <property type="match status" value="1"/>
</dbReference>
<dbReference type="EMBL" id="CP090640">
    <property type="protein sequence ID" value="WFN19068.1"/>
    <property type="molecule type" value="Genomic_DNA"/>
</dbReference>
<evidence type="ECO:0000259" key="1">
    <source>
        <dbReference type="Pfam" id="PF00534"/>
    </source>
</evidence>
<keyword evidence="6" id="KW-0328">Glycosyltransferase</keyword>
<protein>
    <submittedName>
        <fullName evidence="4">Glycosyltransferase</fullName>
        <ecNumber evidence="6">2.4.-.-</ecNumber>
    </submittedName>
</protein>
<proteinExistence type="predicted"/>
<keyword evidence="6" id="KW-0808">Transferase</keyword>
<name>A0A250L9E9_9BURK</name>
<dbReference type="InterPro" id="IPR001296">
    <property type="entry name" value="Glyco_trans_1"/>
</dbReference>
<evidence type="ECO:0000313" key="5">
    <source>
        <dbReference type="EMBL" id="MBO1833948.1"/>
    </source>
</evidence>
<dbReference type="Proteomes" id="UP001220209">
    <property type="component" value="Chromosome 1"/>
</dbReference>
<dbReference type="Pfam" id="PF00534">
    <property type="entry name" value="Glycos_transf_1"/>
    <property type="match status" value="1"/>
</dbReference>
<dbReference type="SUPFAM" id="SSF53756">
    <property type="entry name" value="UDP-Glycosyltransferase/glycogen phosphorylase"/>
    <property type="match status" value="1"/>
</dbReference>
<evidence type="ECO:0000313" key="8">
    <source>
        <dbReference type="Proteomes" id="UP001220209"/>
    </source>
</evidence>
<sequence>MVQKGELDDLRASGKFDAEWYLSEYPDVAQLGMDPAEHYLWLGRMLGRSPARVQQNHFTELTEGRESHGFRSNATFVDFERADFARRLHSVDPAPVFKYRPKISVLVPAYKSPIIYLDMAVKSVIEQSYDNWELIVVDDGSGDARLASYLKALPTRDNRIKIQINEQNGGISVATNCCLSLASGEFIALFDHDDILTLDALSKVVEVLNRRPDLDLIYTDECRVNEQDTPIDMFRKPDWSSAMLLNYMYTGHFSVYRRHIVERAGGFRSEFDFSQDYDLALRVTELTQRIYHIPELLYGWRAIAGSGAAGGKDYARDSNIAALGDAMRRRNILGRAVPLSTANRVDRTGEMPCPSVSIIIPSDNVRHISEAVKSIIDGTQYSNFEIVVVTNSRLICELRDIASDKVRFAAFDAAFNFSAKCNVGADAASGDFYCFFNDDVRPITRDWIETLLEYGLMSDVGAVGAKLLYEDGKIQHAGMVTGVRNLVGTAFHSLPADTSFHFNMAQCVRDVSLLCGALILMPRGVFHAIGGWDEVDFAIAHSDVDLCLKVRAAGLRCVYTPYACLHHIGHVSIGHEEKQEKKRRVDKADIALLRKWPEEIANDPFFPMPMRRQVYHDSQEYYAIYPGATHPLRGGKDILLISHELSRSGAPMVLVQMAAILRKAGHFVVVIAPEDGPARHDLVRMGVTVIVDELVLNRQDTFKRFARNFDIVLGNTIVAWPALDLLSGEVETIAYIHEGEFMRGLIDGTPQIADVLNRTSKIFAVSDVPGRILEDKGVSFELMPYGFDIVDSNDRIVSSRSERNEGVRIVVMGSYEPRKAQDLAIIAVQRLEEMIDVPVELRCFGRTLDKNFRAEIETRIRPGDSVMLGGGLDHASAIQEIAEADILLVSSRDDPLPIVATEAMALGKIVVTPAHVGTTGHIVHGESGFVARSSAPEDLAETLAEAIGQRPVWADIADTAQAHFRDTFTLDAFARRLLSAMNL</sequence>
<accession>A0A250L9E9</accession>
<reference evidence="4" key="3">
    <citation type="submission" date="2021-01" db="EMBL/GenBank/DDBJ databases">
        <title>Outbreak of Burkholderia contaminns endophthalmitis traced to a clinical ventilation system.</title>
        <authorList>
            <person name="Lipuma J."/>
            <person name="Spilker T."/>
            <person name="Kratholm J."/>
        </authorList>
    </citation>
    <scope>NUCLEOTIDE SEQUENCE</scope>
    <source>
        <strain evidence="4">HI4954</strain>
    </source>
</reference>
<dbReference type="Gene3D" id="3.90.550.10">
    <property type="entry name" value="Spore Coat Polysaccharide Biosynthesis Protein SpsA, Chain A"/>
    <property type="match status" value="2"/>
</dbReference>
<dbReference type="RefSeq" id="WP_083264160.1">
    <property type="nucleotide sequence ID" value="NZ_AP018358.1"/>
</dbReference>
<dbReference type="Pfam" id="PF13641">
    <property type="entry name" value="Glyco_tranf_2_3"/>
    <property type="match status" value="1"/>
</dbReference>
<dbReference type="EMBL" id="JAENIB010000016">
    <property type="protein sequence ID" value="MBK1933785.1"/>
    <property type="molecule type" value="Genomic_DNA"/>
</dbReference>
<evidence type="ECO:0000313" key="4">
    <source>
        <dbReference type="EMBL" id="MBK1933785.1"/>
    </source>
</evidence>
<dbReference type="InterPro" id="IPR050834">
    <property type="entry name" value="Glycosyltransf_2"/>
</dbReference>
<dbReference type="InterPro" id="IPR001173">
    <property type="entry name" value="Glyco_trans_2-like"/>
</dbReference>
<dbReference type="InterPro" id="IPR029044">
    <property type="entry name" value="Nucleotide-diphossugar_trans"/>
</dbReference>
<dbReference type="CDD" id="cd04184">
    <property type="entry name" value="GT2_RfbC_Mx_like"/>
    <property type="match status" value="1"/>
</dbReference>
<dbReference type="SUPFAM" id="SSF53448">
    <property type="entry name" value="Nucleotide-diphospho-sugar transferases"/>
    <property type="match status" value="2"/>
</dbReference>
<dbReference type="Pfam" id="PF16994">
    <property type="entry name" value="Glyco_trans_4_5"/>
    <property type="match status" value="1"/>
</dbReference>
<dbReference type="EMBL" id="AP018358">
    <property type="protein sequence ID" value="BBA41206.1"/>
    <property type="molecule type" value="Genomic_DNA"/>
</dbReference>
<reference evidence="3" key="2">
    <citation type="journal article" date="2017" name="Genome Announc.">
        <title>High-Quality Draft Genome Sequence of Burkholderia contaminans CH-1, a Gram-Negative Bacterium That Metabolizes 2-Azahypoxanthine, a Plant Growth-Regulating Compound.</title>
        <authorList>
            <person name="Choi J.-H."/>
            <person name="Sugiura H."/>
            <person name="Moriuchi R."/>
            <person name="Kawagishi H."/>
            <person name="Dohra H."/>
        </authorList>
    </citation>
    <scope>NUCLEOTIDE SEQUENCE</scope>
    <source>
        <strain evidence="3">CH-1</strain>
    </source>
</reference>
<keyword evidence="7" id="KW-1185">Reference proteome</keyword>
<dbReference type="GO" id="GO:0044010">
    <property type="term" value="P:single-species biofilm formation"/>
    <property type="evidence" value="ECO:0007669"/>
    <property type="project" value="TreeGrafter"/>
</dbReference>
<dbReference type="Pfam" id="PF00535">
    <property type="entry name" value="Glycos_transf_2"/>
    <property type="match status" value="1"/>
</dbReference>
<dbReference type="EC" id="2.4.-.-" evidence="6"/>
<dbReference type="GO" id="GO:0016757">
    <property type="term" value="F:glycosyltransferase activity"/>
    <property type="evidence" value="ECO:0007669"/>
    <property type="project" value="UniProtKB-KW"/>
</dbReference>
<dbReference type="GeneID" id="93192989"/>
<dbReference type="AlphaFoldDB" id="A0A250L9E9"/>
<feature type="domain" description="Glycosyl transferase family 1" evidence="1">
    <location>
        <begin position="804"/>
        <end position="952"/>
    </location>
</feature>
<reference evidence="6 8" key="5">
    <citation type="submission" date="2021-12" db="EMBL/GenBank/DDBJ databases">
        <title>Genomic and phenotypic characterization of three Burkholderia contaminans isolates recovered from different sources.</title>
        <authorList>
            <person name="Lopez De Volder A."/>
            <person name="Fan Y."/>
            <person name="Nunvar J."/>
            <person name="Herrera T."/>
            <person name="Timp W."/>
            <person name="Degrossi J."/>
        </authorList>
    </citation>
    <scope>NUCLEOTIDE SEQUENCE [LARGE SCALE GENOMIC DNA]</scope>
    <source>
        <strain evidence="6 8">LMG 23361</strain>
    </source>
</reference>
<dbReference type="InterPro" id="IPR041693">
    <property type="entry name" value="Glyco_trans_4_5"/>
</dbReference>
<dbReference type="EMBL" id="JAGEMX010000015">
    <property type="protein sequence ID" value="MBO1833948.1"/>
    <property type="molecule type" value="Genomic_DNA"/>
</dbReference>
<evidence type="ECO:0000313" key="7">
    <source>
        <dbReference type="Proteomes" id="UP000664048"/>
    </source>
</evidence>
<evidence type="ECO:0000313" key="6">
    <source>
        <dbReference type="EMBL" id="WFN19068.1"/>
    </source>
</evidence>